<dbReference type="Proteomes" id="UP000183995">
    <property type="component" value="Unassembled WGS sequence"/>
</dbReference>
<evidence type="ECO:0000313" key="2">
    <source>
        <dbReference type="EMBL" id="SHI08047.1"/>
    </source>
</evidence>
<evidence type="ECO:0000256" key="1">
    <source>
        <dbReference type="SAM" id="MobiDB-lite"/>
    </source>
</evidence>
<dbReference type="AlphaFoldDB" id="A0A1M5Y7L4"/>
<sequence>MKQQIMDAICAKLDELQIPFSIKDDSYITVNTDFYEIGYGAEFKKIAYELNVFLDEANSAVSMYVKTVDQCLVAANGATRELASPSTTMFRKVKRFVYDKDGQGSVVTTDLGEVPNTVKNTAFKYGWKFSTALNLNKFHKTVDMNEVRLSRPDTSDILPEPEPELETPVKKPEPARKKRGFRRLFGGR</sequence>
<dbReference type="RefSeq" id="WP_073079036.1">
    <property type="nucleotide sequence ID" value="NZ_FQXV01000007.1"/>
</dbReference>
<dbReference type="EMBL" id="FQXV01000007">
    <property type="protein sequence ID" value="SHI08047.1"/>
    <property type="molecule type" value="Genomic_DNA"/>
</dbReference>
<protein>
    <submittedName>
        <fullName evidence="2">Uncharacterized protein</fullName>
    </submittedName>
</protein>
<name>A0A1M5Y7L4_9FIRM</name>
<keyword evidence="3" id="KW-1185">Reference proteome</keyword>
<evidence type="ECO:0000313" key="3">
    <source>
        <dbReference type="Proteomes" id="UP000183995"/>
    </source>
</evidence>
<reference evidence="2 3" key="1">
    <citation type="submission" date="2016-11" db="EMBL/GenBank/DDBJ databases">
        <authorList>
            <person name="Jaros S."/>
            <person name="Januszkiewicz K."/>
            <person name="Wedrychowicz H."/>
        </authorList>
    </citation>
    <scope>NUCLEOTIDE SEQUENCE [LARGE SCALE GENOMIC DNA]</scope>
    <source>
        <strain evidence="2 3">DSM 10068</strain>
    </source>
</reference>
<proteinExistence type="predicted"/>
<accession>A0A1M5Y7L4</accession>
<gene>
    <name evidence="2" type="ORF">SAMN02745823_02317</name>
</gene>
<feature type="region of interest" description="Disordered" evidence="1">
    <location>
        <begin position="152"/>
        <end position="188"/>
    </location>
</feature>
<organism evidence="2 3">
    <name type="scientific">Sporobacter termitidis DSM 10068</name>
    <dbReference type="NCBI Taxonomy" id="1123282"/>
    <lineage>
        <taxon>Bacteria</taxon>
        <taxon>Bacillati</taxon>
        <taxon>Bacillota</taxon>
        <taxon>Clostridia</taxon>
        <taxon>Eubacteriales</taxon>
        <taxon>Oscillospiraceae</taxon>
        <taxon>Sporobacter</taxon>
    </lineage>
</organism>